<dbReference type="InterPro" id="IPR029787">
    <property type="entry name" value="Nucleotide_cyclase"/>
</dbReference>
<evidence type="ECO:0000256" key="1">
    <source>
        <dbReference type="ARBA" id="ARBA00001946"/>
    </source>
</evidence>
<dbReference type="CDD" id="cd01949">
    <property type="entry name" value="GGDEF"/>
    <property type="match status" value="1"/>
</dbReference>
<dbReference type="Proteomes" id="UP000016540">
    <property type="component" value="Unassembled WGS sequence"/>
</dbReference>
<keyword evidence="4" id="KW-1133">Transmembrane helix</keyword>
<dbReference type="GO" id="GO:0005886">
    <property type="term" value="C:plasma membrane"/>
    <property type="evidence" value="ECO:0007669"/>
    <property type="project" value="TreeGrafter"/>
</dbReference>
<dbReference type="PANTHER" id="PTHR45138:SF9">
    <property type="entry name" value="DIGUANYLATE CYCLASE DGCM-RELATED"/>
    <property type="match status" value="1"/>
</dbReference>
<dbReference type="SUPFAM" id="SSF55073">
    <property type="entry name" value="Nucleotide cyclase"/>
    <property type="match status" value="1"/>
</dbReference>
<dbReference type="Pfam" id="PF00990">
    <property type="entry name" value="GGDEF"/>
    <property type="match status" value="1"/>
</dbReference>
<dbReference type="SMART" id="SM00267">
    <property type="entry name" value="GGDEF"/>
    <property type="match status" value="1"/>
</dbReference>
<evidence type="ECO:0000259" key="5">
    <source>
        <dbReference type="PROSITE" id="PS50887"/>
    </source>
</evidence>
<comment type="caution">
    <text evidence="6">The sequence shown here is derived from an EMBL/GenBank/DDBJ whole genome shotgun (WGS) entry which is preliminary data.</text>
</comment>
<dbReference type="AlphaFoldDB" id="R8B0B9"/>
<dbReference type="GO" id="GO:0052621">
    <property type="term" value="F:diguanylate cyclase activity"/>
    <property type="evidence" value="ECO:0007669"/>
    <property type="project" value="UniProtKB-EC"/>
</dbReference>
<dbReference type="STRING" id="1318628.MARLIPOL_10261"/>
<accession>R8B0B9</accession>
<evidence type="ECO:0000256" key="4">
    <source>
        <dbReference type="SAM" id="Phobius"/>
    </source>
</evidence>
<feature type="transmembrane region" description="Helical" evidence="4">
    <location>
        <begin position="158"/>
        <end position="176"/>
    </location>
</feature>
<reference evidence="6 7" key="1">
    <citation type="journal article" date="2013" name="Genome Announc.">
        <title>Draft Genome Sequence of the Moderately Halophilic Bacterium Marinobacter lipolyticus Strain SM19.</title>
        <authorList>
            <person name="Papke R.T."/>
            <person name="de la Haba R.R."/>
            <person name="Infante-Dominguez C."/>
            <person name="Perez D."/>
            <person name="Sanchez-Porro C."/>
            <person name="Lapierre P."/>
            <person name="Ventosa A."/>
        </authorList>
    </citation>
    <scope>NUCLEOTIDE SEQUENCE [LARGE SCALE GENOMIC DNA]</scope>
    <source>
        <strain evidence="6 7">SM19</strain>
    </source>
</reference>
<organism evidence="6 7">
    <name type="scientific">Marinobacter lipolyticus SM19</name>
    <dbReference type="NCBI Taxonomy" id="1318628"/>
    <lineage>
        <taxon>Bacteria</taxon>
        <taxon>Pseudomonadati</taxon>
        <taxon>Pseudomonadota</taxon>
        <taxon>Gammaproteobacteria</taxon>
        <taxon>Pseudomonadales</taxon>
        <taxon>Marinobacteraceae</taxon>
        <taxon>Marinobacter</taxon>
    </lineage>
</organism>
<evidence type="ECO:0000256" key="3">
    <source>
        <dbReference type="ARBA" id="ARBA00034247"/>
    </source>
</evidence>
<dbReference type="GO" id="GO:0043709">
    <property type="term" value="P:cell adhesion involved in single-species biofilm formation"/>
    <property type="evidence" value="ECO:0007669"/>
    <property type="project" value="TreeGrafter"/>
</dbReference>
<dbReference type="InterPro" id="IPR000160">
    <property type="entry name" value="GGDEF_dom"/>
</dbReference>
<name>R8B0B9_9GAMM</name>
<feature type="domain" description="GGDEF" evidence="5">
    <location>
        <begin position="324"/>
        <end position="457"/>
    </location>
</feature>
<dbReference type="PANTHER" id="PTHR45138">
    <property type="entry name" value="REGULATORY COMPONENTS OF SENSORY TRANSDUCTION SYSTEM"/>
    <property type="match status" value="1"/>
</dbReference>
<dbReference type="Gene3D" id="3.30.70.270">
    <property type="match status" value="1"/>
</dbReference>
<dbReference type="InterPro" id="IPR043128">
    <property type="entry name" value="Rev_trsase/Diguanyl_cyclase"/>
</dbReference>
<dbReference type="GO" id="GO:1902201">
    <property type="term" value="P:negative regulation of bacterial-type flagellum-dependent cell motility"/>
    <property type="evidence" value="ECO:0007669"/>
    <property type="project" value="TreeGrafter"/>
</dbReference>
<comment type="cofactor">
    <cofactor evidence="1">
        <name>Mg(2+)</name>
        <dbReference type="ChEBI" id="CHEBI:18420"/>
    </cofactor>
</comment>
<feature type="transmembrane region" description="Helical" evidence="4">
    <location>
        <begin position="83"/>
        <end position="112"/>
    </location>
</feature>
<dbReference type="eggNOG" id="COG3706">
    <property type="taxonomic scope" value="Bacteria"/>
</dbReference>
<dbReference type="RefSeq" id="WP_012138068.1">
    <property type="nucleotide sequence ID" value="NZ_KE007325.1"/>
</dbReference>
<sequence length="459" mass="50961">MSGFTFNEKQWVLVKYAQAIVRPLSGACILFGFTVLAGYFGSIEILYRPFANGPATNPLTAMCIIVIGLGLRKRNDKKQDEWLQKACALFVIIMASSKIIDVIFSTNISSLITPFQEQVMSELEVGKSNSMGLNSAIMFLCLAICLGLYGFQRLISSQFFAFLALALPTISFTGYAYNLEKFHGQMSILTATTGFALAISALSMTAHIGGLRAFLSPYLGGTIARSQTFLGYMVPSLLGFLLVKTLSSREGSLFGLFVVTICWFMILMIILSAIYQEKIDHERRKGEQLLAKAALSDPLTGLSNRRNFLKFAQEEIRRVARNENEFWLLIIDVDHFKKINDSAGHDMGDQVLVILSEDLKKSVRDVDLVSRIGGEEFSIILVDSSKQGTERVAENVRMNIQKIRIEGWTDINGPITASIGCAKNDGSYTMEETIKFADEALYKAKENGRNQVVFADKIE</sequence>
<dbReference type="EMBL" id="ASAD01000011">
    <property type="protein sequence ID" value="EON91997.1"/>
    <property type="molecule type" value="Genomic_DNA"/>
</dbReference>
<dbReference type="EC" id="2.7.7.65" evidence="2"/>
<evidence type="ECO:0000313" key="7">
    <source>
        <dbReference type="Proteomes" id="UP000016540"/>
    </source>
</evidence>
<feature type="transmembrane region" description="Helical" evidence="4">
    <location>
        <begin position="253"/>
        <end position="275"/>
    </location>
</feature>
<feature type="transmembrane region" description="Helical" evidence="4">
    <location>
        <begin position="229"/>
        <end position="247"/>
    </location>
</feature>
<keyword evidence="7" id="KW-1185">Reference proteome</keyword>
<dbReference type="InterPro" id="IPR050469">
    <property type="entry name" value="Diguanylate_Cyclase"/>
</dbReference>
<evidence type="ECO:0000256" key="2">
    <source>
        <dbReference type="ARBA" id="ARBA00012528"/>
    </source>
</evidence>
<feature type="transmembrane region" description="Helical" evidence="4">
    <location>
        <begin position="188"/>
        <end position="208"/>
    </location>
</feature>
<keyword evidence="4" id="KW-0812">Transmembrane</keyword>
<dbReference type="FunFam" id="3.30.70.270:FF:000001">
    <property type="entry name" value="Diguanylate cyclase domain protein"/>
    <property type="match status" value="1"/>
</dbReference>
<dbReference type="PATRIC" id="fig|1318628.3.peg.2046"/>
<dbReference type="HOGENOM" id="CLU_595544_0_0_6"/>
<protein>
    <recommendedName>
        <fullName evidence="2">diguanylate cyclase</fullName>
        <ecNumber evidence="2">2.7.7.65</ecNumber>
    </recommendedName>
</protein>
<feature type="transmembrane region" description="Helical" evidence="4">
    <location>
        <begin position="132"/>
        <end position="151"/>
    </location>
</feature>
<dbReference type="PROSITE" id="PS50887">
    <property type="entry name" value="GGDEF"/>
    <property type="match status" value="1"/>
</dbReference>
<feature type="transmembrane region" description="Helical" evidence="4">
    <location>
        <begin position="20"/>
        <end position="43"/>
    </location>
</feature>
<proteinExistence type="predicted"/>
<comment type="catalytic activity">
    <reaction evidence="3">
        <text>2 GTP = 3',3'-c-di-GMP + 2 diphosphate</text>
        <dbReference type="Rhea" id="RHEA:24898"/>
        <dbReference type="ChEBI" id="CHEBI:33019"/>
        <dbReference type="ChEBI" id="CHEBI:37565"/>
        <dbReference type="ChEBI" id="CHEBI:58805"/>
        <dbReference type="EC" id="2.7.7.65"/>
    </reaction>
</comment>
<feature type="transmembrane region" description="Helical" evidence="4">
    <location>
        <begin position="55"/>
        <end position="71"/>
    </location>
</feature>
<evidence type="ECO:0000313" key="6">
    <source>
        <dbReference type="EMBL" id="EON91997.1"/>
    </source>
</evidence>
<dbReference type="NCBIfam" id="TIGR00254">
    <property type="entry name" value="GGDEF"/>
    <property type="match status" value="1"/>
</dbReference>
<gene>
    <name evidence="6" type="ORF">MARLIPOL_10261</name>
</gene>
<dbReference type="OrthoDB" id="9759607at2"/>
<keyword evidence="4" id="KW-0472">Membrane</keyword>